<feature type="region of interest" description="Disordered" evidence="1">
    <location>
        <begin position="253"/>
        <end position="307"/>
    </location>
</feature>
<evidence type="ECO:0000256" key="1">
    <source>
        <dbReference type="SAM" id="MobiDB-lite"/>
    </source>
</evidence>
<name>A0A2M8KIZ8_9BACT</name>
<comment type="caution">
    <text evidence="2">The sequence shown here is derived from an EMBL/GenBank/DDBJ whole genome shotgun (WGS) entry which is preliminary data.</text>
</comment>
<feature type="compositionally biased region" description="Low complexity" evidence="1">
    <location>
        <begin position="260"/>
        <end position="276"/>
    </location>
</feature>
<gene>
    <name evidence="2" type="ORF">COU85_01235</name>
</gene>
<proteinExistence type="predicted"/>
<reference evidence="3" key="1">
    <citation type="submission" date="2017-09" db="EMBL/GenBank/DDBJ databases">
        <title>Depth-based differentiation of microbial function through sediment-hosted aquifers and enrichment of novel symbionts in the deep terrestrial subsurface.</title>
        <authorList>
            <person name="Probst A.J."/>
            <person name="Ladd B."/>
            <person name="Jarett J.K."/>
            <person name="Geller-Mcgrath D.E."/>
            <person name="Sieber C.M.K."/>
            <person name="Emerson J.B."/>
            <person name="Anantharaman K."/>
            <person name="Thomas B.C."/>
            <person name="Malmstrom R."/>
            <person name="Stieglmeier M."/>
            <person name="Klingl A."/>
            <person name="Woyke T."/>
            <person name="Ryan C.M."/>
            <person name="Banfield J.F."/>
        </authorList>
    </citation>
    <scope>NUCLEOTIDE SEQUENCE [LARGE SCALE GENOMIC DNA]</scope>
</reference>
<organism evidence="2 3">
    <name type="scientific">Candidatus Portnoybacteria bacterium CG10_big_fil_rev_8_21_14_0_10_44_7</name>
    <dbReference type="NCBI Taxonomy" id="1974816"/>
    <lineage>
        <taxon>Bacteria</taxon>
        <taxon>Candidatus Portnoyibacteriota</taxon>
    </lineage>
</organism>
<sequence length="307" mass="33525">MSSRLIFWLALLVAFVFAVSACGSVLVRETKTVYYIGPGGQRINPAQVEMAKRAAQQGNWEPLKLVASWVFNPPPLSQVRIKDQPAPISLERRGSRQYIRLGSNPRVREGYSILAAQEKGYLVYPLQEDKLVPKMLGGNNQVVRNKWLPAGTWVIAKLAIDQRGWPVTTPEGLIKVQVVAAKTCANTTEGLFDFIPLWVTTELVRRLVVVLTKVVEVERIYGRPWYELPLWVLGAVGLTVTSLWAAGAFDRGGGTTCCQPRGTKPATPKPTTSSKPPSNPPPYIPPPYVPPPTTCPPGGSPGARPGP</sequence>
<dbReference type="Proteomes" id="UP000231086">
    <property type="component" value="Unassembled WGS sequence"/>
</dbReference>
<dbReference type="PROSITE" id="PS51257">
    <property type="entry name" value="PROKAR_LIPOPROTEIN"/>
    <property type="match status" value="1"/>
</dbReference>
<dbReference type="AlphaFoldDB" id="A0A2M8KIZ8"/>
<protein>
    <submittedName>
        <fullName evidence="2">Uncharacterized protein</fullName>
    </submittedName>
</protein>
<feature type="compositionally biased region" description="Pro residues" evidence="1">
    <location>
        <begin position="277"/>
        <end position="307"/>
    </location>
</feature>
<evidence type="ECO:0000313" key="2">
    <source>
        <dbReference type="EMBL" id="PJE59883.1"/>
    </source>
</evidence>
<dbReference type="EMBL" id="PFEA01000024">
    <property type="protein sequence ID" value="PJE59883.1"/>
    <property type="molecule type" value="Genomic_DNA"/>
</dbReference>
<evidence type="ECO:0000313" key="3">
    <source>
        <dbReference type="Proteomes" id="UP000231086"/>
    </source>
</evidence>
<accession>A0A2M8KIZ8</accession>